<evidence type="ECO:0000313" key="5">
    <source>
        <dbReference type="Proteomes" id="UP000179283"/>
    </source>
</evidence>
<dbReference type="GO" id="GO:0003735">
    <property type="term" value="F:structural constituent of ribosome"/>
    <property type="evidence" value="ECO:0007669"/>
    <property type="project" value="InterPro"/>
</dbReference>
<accession>A0A1G2U4V6</accession>
<dbReference type="AlphaFoldDB" id="A0A1G2U4V6"/>
<organism evidence="4 5">
    <name type="scientific">Candidatus Zambryskibacteria bacterium RIFCSPLOWO2_01_FULL_43_17</name>
    <dbReference type="NCBI Taxonomy" id="1802760"/>
    <lineage>
        <taxon>Bacteria</taxon>
        <taxon>Candidatus Zambryskiibacteriota</taxon>
    </lineage>
</organism>
<dbReference type="InterPro" id="IPR020814">
    <property type="entry name" value="Ribosomal_S6_plastid/chlpt"/>
</dbReference>
<dbReference type="GO" id="GO:0006412">
    <property type="term" value="P:translation"/>
    <property type="evidence" value="ECO:0007669"/>
    <property type="project" value="UniProtKB-UniRule"/>
</dbReference>
<evidence type="ECO:0000256" key="2">
    <source>
        <dbReference type="ARBA" id="ARBA00035294"/>
    </source>
</evidence>
<gene>
    <name evidence="3" type="primary">rpsF</name>
    <name evidence="4" type="ORF">A2920_01150</name>
</gene>
<name>A0A1G2U4V6_9BACT</name>
<evidence type="ECO:0000256" key="3">
    <source>
        <dbReference type="HAMAP-Rule" id="MF_00360"/>
    </source>
</evidence>
<dbReference type="GO" id="GO:1990904">
    <property type="term" value="C:ribonucleoprotein complex"/>
    <property type="evidence" value="ECO:0007669"/>
    <property type="project" value="UniProtKB-KW"/>
</dbReference>
<dbReference type="GO" id="GO:0005840">
    <property type="term" value="C:ribosome"/>
    <property type="evidence" value="ECO:0007669"/>
    <property type="project" value="UniProtKB-KW"/>
</dbReference>
<protein>
    <recommendedName>
        <fullName evidence="2 3">Small ribosomal subunit protein bS6</fullName>
    </recommendedName>
</protein>
<dbReference type="Proteomes" id="UP000179283">
    <property type="component" value="Unassembled WGS sequence"/>
</dbReference>
<proteinExistence type="inferred from homology"/>
<dbReference type="Pfam" id="PF01250">
    <property type="entry name" value="Ribosomal_S6"/>
    <property type="match status" value="1"/>
</dbReference>
<dbReference type="InterPro" id="IPR000529">
    <property type="entry name" value="Ribosomal_bS6"/>
</dbReference>
<reference evidence="4 5" key="1">
    <citation type="journal article" date="2016" name="Nat. Commun.">
        <title>Thousands of microbial genomes shed light on interconnected biogeochemical processes in an aquifer system.</title>
        <authorList>
            <person name="Anantharaman K."/>
            <person name="Brown C.T."/>
            <person name="Hug L.A."/>
            <person name="Sharon I."/>
            <person name="Castelle C.J."/>
            <person name="Probst A.J."/>
            <person name="Thomas B.C."/>
            <person name="Singh A."/>
            <person name="Wilkins M.J."/>
            <person name="Karaoz U."/>
            <person name="Brodie E.L."/>
            <person name="Williams K.H."/>
            <person name="Hubbard S.S."/>
            <person name="Banfield J.F."/>
        </authorList>
    </citation>
    <scope>NUCLEOTIDE SEQUENCE [LARGE SCALE GENOMIC DNA]</scope>
</reference>
<keyword evidence="3 4" id="KW-0689">Ribosomal protein</keyword>
<comment type="function">
    <text evidence="3">Binds together with bS18 to 16S ribosomal RNA.</text>
</comment>
<dbReference type="EMBL" id="MHWD01000008">
    <property type="protein sequence ID" value="OHB04536.1"/>
    <property type="molecule type" value="Genomic_DNA"/>
</dbReference>
<keyword evidence="3" id="KW-0699">rRNA-binding</keyword>
<dbReference type="SUPFAM" id="SSF54995">
    <property type="entry name" value="Ribosomal protein S6"/>
    <property type="match status" value="1"/>
</dbReference>
<comment type="caution">
    <text evidence="4">The sequence shown here is derived from an EMBL/GenBank/DDBJ whole genome shotgun (WGS) entry which is preliminary data.</text>
</comment>
<keyword evidence="3" id="KW-0687">Ribonucleoprotein</keyword>
<dbReference type="CDD" id="cd00473">
    <property type="entry name" value="bS6"/>
    <property type="match status" value="1"/>
</dbReference>
<keyword evidence="3" id="KW-0694">RNA-binding</keyword>
<dbReference type="Gene3D" id="3.30.70.60">
    <property type="match status" value="1"/>
</dbReference>
<dbReference type="HAMAP" id="MF_00360">
    <property type="entry name" value="Ribosomal_bS6"/>
    <property type="match status" value="1"/>
</dbReference>
<sequence length="157" mass="17649">MTDTSEERDAQITRMYEVGYLILPSVPEENIPEKVSNIKNLVTKDGGKILSEGYPEMRELAYEMTKNVNAKNEHFESAYFGWMKFECTPSVLLEMKKSLDLMVDVLRYILIKAGKEVPVVVKSALREGGEKAEAHKGEDATTTTAEIDKSIDELVAE</sequence>
<dbReference type="InterPro" id="IPR035980">
    <property type="entry name" value="Ribosomal_bS6_sf"/>
</dbReference>
<dbReference type="InterPro" id="IPR014717">
    <property type="entry name" value="Transl_elong_EF1B/ribsomal_bS6"/>
</dbReference>
<evidence type="ECO:0000256" key="1">
    <source>
        <dbReference type="ARBA" id="ARBA00009512"/>
    </source>
</evidence>
<dbReference type="GO" id="GO:0019843">
    <property type="term" value="F:rRNA binding"/>
    <property type="evidence" value="ECO:0007669"/>
    <property type="project" value="UniProtKB-UniRule"/>
</dbReference>
<evidence type="ECO:0000313" key="4">
    <source>
        <dbReference type="EMBL" id="OHB04536.1"/>
    </source>
</evidence>
<comment type="similarity">
    <text evidence="1 3">Belongs to the bacterial ribosomal protein bS6 family.</text>
</comment>
<dbReference type="NCBIfam" id="TIGR00166">
    <property type="entry name" value="S6"/>
    <property type="match status" value="1"/>
</dbReference>